<accession>A0A6A8M842</accession>
<dbReference type="RefSeq" id="WP_154572972.1">
    <property type="nucleotide sequence ID" value="NZ_VUNB01000006.1"/>
</dbReference>
<dbReference type="PANTHER" id="PTHR33490:SF6">
    <property type="entry name" value="SLL1049 PROTEIN"/>
    <property type="match status" value="1"/>
</dbReference>
<dbReference type="InterPro" id="IPR038765">
    <property type="entry name" value="Papain-like_cys_pep_sf"/>
</dbReference>
<dbReference type="AlphaFoldDB" id="A0A6A8M842"/>
<protein>
    <submittedName>
        <fullName evidence="3">Transglutaminase domain-containing protein</fullName>
    </submittedName>
</protein>
<feature type="domain" description="Transglutaminase-like" evidence="2">
    <location>
        <begin position="208"/>
        <end position="264"/>
    </location>
</feature>
<evidence type="ECO:0000259" key="2">
    <source>
        <dbReference type="SMART" id="SM00460"/>
    </source>
</evidence>
<evidence type="ECO:0000313" key="3">
    <source>
        <dbReference type="EMBL" id="MST69502.1"/>
    </source>
</evidence>
<name>A0A6A8M842_9FIRM</name>
<proteinExistence type="predicted"/>
<gene>
    <name evidence="3" type="ORF">FYJ66_07890</name>
</gene>
<feature type="signal peptide" evidence="1">
    <location>
        <begin position="1"/>
        <end position="23"/>
    </location>
</feature>
<evidence type="ECO:0000256" key="1">
    <source>
        <dbReference type="SAM" id="SignalP"/>
    </source>
</evidence>
<reference evidence="3" key="1">
    <citation type="submission" date="2019-09" db="EMBL/GenBank/DDBJ databases">
        <title>In-depth cultivation of the pig gut microbiome towards novel bacterial diversity and tailored functional studies.</title>
        <authorList>
            <person name="Wylensek D."/>
            <person name="Hitch T.C.A."/>
            <person name="Clavel T."/>
        </authorList>
    </citation>
    <scope>NUCLEOTIDE SEQUENCE</scope>
    <source>
        <strain evidence="3">RF-744-FAT-WT-3</strain>
    </source>
</reference>
<dbReference type="InterPro" id="IPR002931">
    <property type="entry name" value="Transglutaminase-like"/>
</dbReference>
<dbReference type="PROSITE" id="PS51257">
    <property type="entry name" value="PROKAR_LIPOPROTEIN"/>
    <property type="match status" value="1"/>
</dbReference>
<feature type="chain" id="PRO_5025523693" evidence="1">
    <location>
        <begin position="24"/>
        <end position="302"/>
    </location>
</feature>
<keyword evidence="1" id="KW-0732">Signal</keyword>
<dbReference type="Pfam" id="PF01841">
    <property type="entry name" value="Transglut_core"/>
    <property type="match status" value="1"/>
</dbReference>
<dbReference type="SMART" id="SM00460">
    <property type="entry name" value="TGc"/>
    <property type="match status" value="1"/>
</dbReference>
<sequence length="302" mass="33350">MVRKRVTITLLALVLILAAGCSAAPGGGSGGGRKTIETSEMTEAPGKIVYSGEDAVIDASNASKGYVMVKYTGSADKIQVQVTNPDGSRSPYPFEKGDFHGVPLAGGSGSYTIAVYSHVSGDLYSVSLSKTIQVDLEDQFGPFLYPNQYVEYTNDSECTRYGRKLSDKSGDDIDYITRVFNYVTRTVTYDEKMAENIPANYLPDPDRTMDKKTGICLDYASLMTAMLRSQGIPTKLEVGYSEDVYHAWISVYLEDKGWVDDVIEFDGHSWTLMDPTLASANDIKSSAKYMKNKDHYKLMYNY</sequence>
<dbReference type="PANTHER" id="PTHR33490">
    <property type="entry name" value="BLR5614 PROTEIN-RELATED"/>
    <property type="match status" value="1"/>
</dbReference>
<comment type="caution">
    <text evidence="3">The sequence shown here is derived from an EMBL/GenBank/DDBJ whole genome shotgun (WGS) entry which is preliminary data.</text>
</comment>
<organism evidence="3">
    <name type="scientific">Baileyella intestinalis</name>
    <dbReference type="NCBI Taxonomy" id="2606709"/>
    <lineage>
        <taxon>Bacteria</taxon>
        <taxon>Bacillati</taxon>
        <taxon>Bacillota</taxon>
        <taxon>Clostridia</taxon>
        <taxon>Peptostreptococcales</taxon>
        <taxon>Anaerovoracaceae</taxon>
        <taxon>Baileyella</taxon>
    </lineage>
</organism>
<dbReference type="Gene3D" id="3.10.620.30">
    <property type="match status" value="1"/>
</dbReference>
<dbReference type="SUPFAM" id="SSF54001">
    <property type="entry name" value="Cysteine proteinases"/>
    <property type="match status" value="1"/>
</dbReference>
<dbReference type="EMBL" id="VUNB01000006">
    <property type="protein sequence ID" value="MST69502.1"/>
    <property type="molecule type" value="Genomic_DNA"/>
</dbReference>